<accession>A0ACB9S9Z9</accession>
<dbReference type="EMBL" id="CM042880">
    <property type="protein sequence ID" value="KAI4387989.1"/>
    <property type="molecule type" value="Genomic_DNA"/>
</dbReference>
<dbReference type="Proteomes" id="UP001057402">
    <property type="component" value="Chromosome 1"/>
</dbReference>
<keyword evidence="2" id="KW-1185">Reference proteome</keyword>
<sequence length="157" mass="18147">MLNRELPKKSQRDAWFEVNNQILNAPFTLMCLYQHPKQFYHLVLLCRWKPEDSQTEEGLRQERDLKPHQWAHMMVVVILLHINCFAQYALCGLNLGYKRSQRPAVGVGICISVAIGASAFACLYTIMSLLGRDYDSGSDEELPLHVPWRQRRYIGLG</sequence>
<reference evidence="2" key="1">
    <citation type="journal article" date="2023" name="Front. Plant Sci.">
        <title>Chromosomal-level genome assembly of Melastoma candidum provides insights into trichome evolution.</title>
        <authorList>
            <person name="Zhong Y."/>
            <person name="Wu W."/>
            <person name="Sun C."/>
            <person name="Zou P."/>
            <person name="Liu Y."/>
            <person name="Dai S."/>
            <person name="Zhou R."/>
        </authorList>
    </citation>
    <scope>NUCLEOTIDE SEQUENCE [LARGE SCALE GENOMIC DNA]</scope>
</reference>
<proteinExistence type="predicted"/>
<name>A0ACB9S9Z9_9MYRT</name>
<protein>
    <submittedName>
        <fullName evidence="1">Uncharacterized protein</fullName>
    </submittedName>
</protein>
<organism evidence="1 2">
    <name type="scientific">Melastoma candidum</name>
    <dbReference type="NCBI Taxonomy" id="119954"/>
    <lineage>
        <taxon>Eukaryota</taxon>
        <taxon>Viridiplantae</taxon>
        <taxon>Streptophyta</taxon>
        <taxon>Embryophyta</taxon>
        <taxon>Tracheophyta</taxon>
        <taxon>Spermatophyta</taxon>
        <taxon>Magnoliopsida</taxon>
        <taxon>eudicotyledons</taxon>
        <taxon>Gunneridae</taxon>
        <taxon>Pentapetalae</taxon>
        <taxon>rosids</taxon>
        <taxon>malvids</taxon>
        <taxon>Myrtales</taxon>
        <taxon>Melastomataceae</taxon>
        <taxon>Melastomatoideae</taxon>
        <taxon>Melastomateae</taxon>
        <taxon>Melastoma</taxon>
    </lineage>
</organism>
<evidence type="ECO:0000313" key="1">
    <source>
        <dbReference type="EMBL" id="KAI4387989.1"/>
    </source>
</evidence>
<gene>
    <name evidence="1" type="ORF">MLD38_000368</name>
</gene>
<evidence type="ECO:0000313" key="2">
    <source>
        <dbReference type="Proteomes" id="UP001057402"/>
    </source>
</evidence>
<comment type="caution">
    <text evidence="1">The sequence shown here is derived from an EMBL/GenBank/DDBJ whole genome shotgun (WGS) entry which is preliminary data.</text>
</comment>